<evidence type="ECO:0000313" key="3">
    <source>
        <dbReference type="EMBL" id="NYD69182.1"/>
    </source>
</evidence>
<comment type="caution">
    <text evidence="3">The sequence shown here is derived from an EMBL/GenBank/DDBJ whole genome shotgun (WGS) entry which is preliminary data.</text>
</comment>
<dbReference type="InterPro" id="IPR009003">
    <property type="entry name" value="Peptidase_S1_PA"/>
</dbReference>
<dbReference type="PROSITE" id="PS00135">
    <property type="entry name" value="TRYPSIN_SER"/>
    <property type="match status" value="1"/>
</dbReference>
<dbReference type="InterPro" id="IPR051922">
    <property type="entry name" value="Bact_Sporulation_Assoc"/>
</dbReference>
<dbReference type="InterPro" id="IPR018114">
    <property type="entry name" value="TRYPSIN_HIS"/>
</dbReference>
<dbReference type="GO" id="GO:0004252">
    <property type="term" value="F:serine-type endopeptidase activity"/>
    <property type="evidence" value="ECO:0007669"/>
    <property type="project" value="InterPro"/>
</dbReference>
<keyword evidence="2" id="KW-1133">Transmembrane helix</keyword>
<organism evidence="3 4">
    <name type="scientific">Herbiconiux flava</name>
    <dbReference type="NCBI Taxonomy" id="881268"/>
    <lineage>
        <taxon>Bacteria</taxon>
        <taxon>Bacillati</taxon>
        <taxon>Actinomycetota</taxon>
        <taxon>Actinomycetes</taxon>
        <taxon>Micrococcales</taxon>
        <taxon>Microbacteriaceae</taxon>
        <taxon>Herbiconiux</taxon>
    </lineage>
</organism>
<proteinExistence type="predicted"/>
<dbReference type="InterPro" id="IPR007253">
    <property type="entry name" value="Cell_wall-bd_2"/>
</dbReference>
<dbReference type="SUPFAM" id="SSF50494">
    <property type="entry name" value="Trypsin-like serine proteases"/>
    <property type="match status" value="1"/>
</dbReference>
<dbReference type="PROSITE" id="PS00134">
    <property type="entry name" value="TRYPSIN_HIS"/>
    <property type="match status" value="1"/>
</dbReference>
<keyword evidence="2" id="KW-0472">Membrane</keyword>
<dbReference type="Gene3D" id="2.40.10.10">
    <property type="entry name" value="Trypsin-like serine proteases"/>
    <property type="match status" value="2"/>
</dbReference>
<dbReference type="AlphaFoldDB" id="A0A852SA01"/>
<evidence type="ECO:0000256" key="1">
    <source>
        <dbReference type="SAM" id="MobiDB-lite"/>
    </source>
</evidence>
<dbReference type="InterPro" id="IPR043504">
    <property type="entry name" value="Peptidase_S1_PA_chymotrypsin"/>
</dbReference>
<dbReference type="PANTHER" id="PTHR30032:SF8">
    <property type="entry name" value="GERMINATION-SPECIFIC N-ACETYLMURAMOYL-L-ALANINE AMIDASE"/>
    <property type="match status" value="1"/>
</dbReference>
<feature type="compositionally biased region" description="Basic and acidic residues" evidence="1">
    <location>
        <begin position="19"/>
        <end position="29"/>
    </location>
</feature>
<dbReference type="EMBL" id="JACCBM010000001">
    <property type="protein sequence ID" value="NYD69182.1"/>
    <property type="molecule type" value="Genomic_DNA"/>
</dbReference>
<keyword evidence="4" id="KW-1185">Reference proteome</keyword>
<evidence type="ECO:0000313" key="4">
    <source>
        <dbReference type="Proteomes" id="UP000549913"/>
    </source>
</evidence>
<dbReference type="Gene3D" id="3.40.50.12090">
    <property type="match status" value="1"/>
</dbReference>
<dbReference type="CDD" id="cd21112">
    <property type="entry name" value="alphaLP-like"/>
    <property type="match status" value="1"/>
</dbReference>
<reference evidence="3 4" key="1">
    <citation type="submission" date="2020-07" db="EMBL/GenBank/DDBJ databases">
        <title>Sequencing the genomes of 1000 actinobacteria strains.</title>
        <authorList>
            <person name="Klenk H.-P."/>
        </authorList>
    </citation>
    <scope>NUCLEOTIDE SEQUENCE [LARGE SCALE GENOMIC DNA]</scope>
    <source>
        <strain evidence="3 4">DSM 26474</strain>
    </source>
</reference>
<feature type="region of interest" description="Disordered" evidence="1">
    <location>
        <begin position="1"/>
        <end position="29"/>
    </location>
</feature>
<gene>
    <name evidence="3" type="ORF">BJ984_000340</name>
</gene>
<dbReference type="Proteomes" id="UP000549913">
    <property type="component" value="Unassembled WGS sequence"/>
</dbReference>
<dbReference type="RefSeq" id="WP_179546557.1">
    <property type="nucleotide sequence ID" value="NZ_BSEW01000001.1"/>
</dbReference>
<feature type="region of interest" description="Disordered" evidence="1">
    <location>
        <begin position="64"/>
        <end position="87"/>
    </location>
</feature>
<keyword evidence="2" id="KW-0812">Transmembrane</keyword>
<dbReference type="PANTHER" id="PTHR30032">
    <property type="entry name" value="N-ACETYLMURAMOYL-L-ALANINE AMIDASE-RELATED"/>
    <property type="match status" value="1"/>
</dbReference>
<accession>A0A852SA01</accession>
<feature type="transmembrane region" description="Helical" evidence="2">
    <location>
        <begin position="43"/>
        <end position="65"/>
    </location>
</feature>
<dbReference type="InterPro" id="IPR033116">
    <property type="entry name" value="TRYPSIN_SER"/>
</dbReference>
<sequence length="817" mass="81872">MSTIRAGGLVSVSDDTPDGDIRSRHDREAPVHLRARRPRLRRAGVLGALTVAALAAGTLLGAPAAGADEQPTPAPSAPSAPAERPVMPDLPLETYAAAAAELPPELVEALSADLGSTPEEYLANADAAAAATQVVDALKLEGVAVASSRLEGTRLVVTVESADDAAAVEAANAVAEVGAASGRDVYAGEEFESFADLVGGQGYYFADSTGGYSCSTAFNGIDRASGGARFVTAGHCELPGDDGRVDQIIESRPNDPNGRLGARLGQQVAGSFRFGGEFDAGLVDSASGWNARGVVGTYNSGANNGSVTSGTPQPVRDYGDAIEGQSVCKSGRTTGWSCGIVDSVDQLIPVSGEEVNVDIVRGLCSDHGDSGGAVVSGPYALGLISGGTEDSCTPSGVTAVFPMIGGSEGGQPYGSIVTLATNWWLKVEAPRPVVNAVMAAGKPITGTLPSGTGNYAVTISVDGGPSHLADVFTDRSWNVSVAGLTPGAHSYTAYSTFGPDDAQSRSASVSGTLFVGDVERIAGADRFEGAVKVAQASFPTTAPVVYVATGLNYPDALSAAPAAVAEGGPLLLVTPTGVPTAVADEIRALAPQRIVVVGGTAAVSSAVVTTLRGLVDGVAVERLSGADRYEASRAVVAAVFDEATHAYTATGGNFPDALSAGGAAGSALEPVVLVNGGATAADAPTLSLLRSLKTTSITVVGGPNSVSEGVKTSLRAVPASVDRVSAADRYQTSIALNRSAFASSDTVYLATGTNFPDALAGAVLAGKSDAPLYVVPGDCVPQGVLADVKTLGATRIVLFGGVNALSPAVAALTPCGF</sequence>
<dbReference type="Pfam" id="PF04122">
    <property type="entry name" value="CW_binding_2"/>
    <property type="match status" value="3"/>
</dbReference>
<name>A0A852SA01_9MICO</name>
<dbReference type="GO" id="GO:0006508">
    <property type="term" value="P:proteolysis"/>
    <property type="evidence" value="ECO:0007669"/>
    <property type="project" value="InterPro"/>
</dbReference>
<evidence type="ECO:0000256" key="2">
    <source>
        <dbReference type="SAM" id="Phobius"/>
    </source>
</evidence>
<protein>
    <submittedName>
        <fullName evidence="3">Putative cell wall-binding protein</fullName>
    </submittedName>
</protein>